<dbReference type="PANTHER" id="PTHR42891">
    <property type="entry name" value="D-GLYCERO-BETA-D-MANNO-HEPTOSE-1,7-BISPHOSPHATE 7-PHOSPHATASE"/>
    <property type="match status" value="1"/>
</dbReference>
<organism evidence="8 9">
    <name type="scientific">Sporolactobacillus shoreicorticis</name>
    <dbReference type="NCBI Taxonomy" id="1923877"/>
    <lineage>
        <taxon>Bacteria</taxon>
        <taxon>Bacillati</taxon>
        <taxon>Bacillota</taxon>
        <taxon>Bacilli</taxon>
        <taxon>Bacillales</taxon>
        <taxon>Sporolactobacillaceae</taxon>
        <taxon>Sporolactobacillus</taxon>
    </lineage>
</organism>
<proteinExistence type="inferred from homology"/>
<dbReference type="InterPro" id="IPR006549">
    <property type="entry name" value="HAD-SF_hydro_IIIA"/>
</dbReference>
<keyword evidence="5 7" id="KW-0119">Carbohydrate metabolism</keyword>
<evidence type="ECO:0000256" key="3">
    <source>
        <dbReference type="ARBA" id="ARBA00022723"/>
    </source>
</evidence>
<dbReference type="InterPro" id="IPR004446">
    <property type="entry name" value="Heptose_bisP_phosphatase"/>
</dbReference>
<keyword evidence="2 7" id="KW-0963">Cytoplasm</keyword>
<evidence type="ECO:0000256" key="1">
    <source>
        <dbReference type="ARBA" id="ARBA00004496"/>
    </source>
</evidence>
<dbReference type="PANTHER" id="PTHR42891:SF1">
    <property type="entry name" value="D-GLYCERO-BETA-D-MANNO-HEPTOSE-1,7-BISPHOSPHATE 7-PHOSPHATASE"/>
    <property type="match status" value="1"/>
</dbReference>
<dbReference type="InterPro" id="IPR023214">
    <property type="entry name" value="HAD_sf"/>
</dbReference>
<dbReference type="InterPro" id="IPR036412">
    <property type="entry name" value="HAD-like_sf"/>
</dbReference>
<dbReference type="Gene3D" id="3.40.50.1000">
    <property type="entry name" value="HAD superfamily/HAD-like"/>
    <property type="match status" value="1"/>
</dbReference>
<dbReference type="NCBIfam" id="TIGR01662">
    <property type="entry name" value="HAD-SF-IIIA"/>
    <property type="match status" value="1"/>
</dbReference>
<dbReference type="Pfam" id="PF13242">
    <property type="entry name" value="Hydrolase_like"/>
    <property type="match status" value="1"/>
</dbReference>
<evidence type="ECO:0000256" key="7">
    <source>
        <dbReference type="PIRNR" id="PIRNR004682"/>
    </source>
</evidence>
<dbReference type="Proteomes" id="UP001597399">
    <property type="component" value="Unassembled WGS sequence"/>
</dbReference>
<evidence type="ECO:0000313" key="9">
    <source>
        <dbReference type="Proteomes" id="UP001597399"/>
    </source>
</evidence>
<evidence type="ECO:0000256" key="5">
    <source>
        <dbReference type="ARBA" id="ARBA00023277"/>
    </source>
</evidence>
<name>A0ABW5S3X8_9BACL</name>
<comment type="subcellular location">
    <subcellularLocation>
        <location evidence="1 7">Cytoplasm</location>
    </subcellularLocation>
</comment>
<gene>
    <name evidence="8" type="ORF">ACFSUE_09505</name>
</gene>
<comment type="caution">
    <text evidence="8">The sequence shown here is derived from an EMBL/GenBank/DDBJ whole genome shotgun (WGS) entry which is preliminary data.</text>
</comment>
<keyword evidence="9" id="KW-1185">Reference proteome</keyword>
<protein>
    <recommendedName>
        <fullName evidence="6 7">D,D-heptose 1,7-bisphosphate phosphatase</fullName>
        <ecNumber evidence="7">3.1.3.-</ecNumber>
    </recommendedName>
</protein>
<keyword evidence="3" id="KW-0479">Metal-binding</keyword>
<accession>A0ABW5S3X8</accession>
<dbReference type="GO" id="GO:0016787">
    <property type="term" value="F:hydrolase activity"/>
    <property type="evidence" value="ECO:0007669"/>
    <property type="project" value="UniProtKB-KW"/>
</dbReference>
<dbReference type="InterPro" id="IPR006543">
    <property type="entry name" value="Histidinol-phos"/>
</dbReference>
<dbReference type="NCBIfam" id="TIGR01656">
    <property type="entry name" value="Histidinol-ppas"/>
    <property type="match status" value="1"/>
</dbReference>
<reference evidence="9" key="1">
    <citation type="journal article" date="2019" name="Int. J. Syst. Evol. Microbiol.">
        <title>The Global Catalogue of Microorganisms (GCM) 10K type strain sequencing project: providing services to taxonomists for standard genome sequencing and annotation.</title>
        <authorList>
            <consortium name="The Broad Institute Genomics Platform"/>
            <consortium name="The Broad Institute Genome Sequencing Center for Infectious Disease"/>
            <person name="Wu L."/>
            <person name="Ma J."/>
        </authorList>
    </citation>
    <scope>NUCLEOTIDE SEQUENCE [LARGE SCALE GENOMIC DNA]</scope>
    <source>
        <strain evidence="9">TISTR 2466</strain>
    </source>
</reference>
<evidence type="ECO:0000256" key="2">
    <source>
        <dbReference type="ARBA" id="ARBA00022490"/>
    </source>
</evidence>
<evidence type="ECO:0000313" key="8">
    <source>
        <dbReference type="EMBL" id="MFD2693857.1"/>
    </source>
</evidence>
<comment type="similarity">
    <text evidence="7">Belongs to the gmhB family.</text>
</comment>
<dbReference type="EMBL" id="JBHUMQ010000023">
    <property type="protein sequence ID" value="MFD2693857.1"/>
    <property type="molecule type" value="Genomic_DNA"/>
</dbReference>
<dbReference type="SUPFAM" id="SSF56784">
    <property type="entry name" value="HAD-like"/>
    <property type="match status" value="1"/>
</dbReference>
<evidence type="ECO:0000256" key="6">
    <source>
        <dbReference type="ARBA" id="ARBA00031828"/>
    </source>
</evidence>
<keyword evidence="4 7" id="KW-0378">Hydrolase</keyword>
<sequence length="175" mass="19377">MTEIQAVFIDRDGTIGGTGHFIHPHDFKPYTYSKDAIHLLKAHGIPLFACTNQWRISKSQAAMDDFCEEFRSYDLDGAFICPHGPDDGCTCRKPKPGLLLAAAKKYHLDLSKTMCIGDTGTDMQAAGAVGAKKILVRTGWGESSLNEYRHTWAEVEPDYIADNLLTAAQWTVSRL</sequence>
<dbReference type="PIRSF" id="PIRSF004682">
    <property type="entry name" value="GmhB"/>
    <property type="match status" value="1"/>
</dbReference>
<dbReference type="RefSeq" id="WP_253061284.1">
    <property type="nucleotide sequence ID" value="NZ_JAMXWM010000008.1"/>
</dbReference>
<dbReference type="EC" id="3.1.3.-" evidence="7"/>
<evidence type="ECO:0000256" key="4">
    <source>
        <dbReference type="ARBA" id="ARBA00022801"/>
    </source>
</evidence>